<organism evidence="1 2">
    <name type="scientific">Phlebia brevispora</name>
    <dbReference type="NCBI Taxonomy" id="194682"/>
    <lineage>
        <taxon>Eukaryota</taxon>
        <taxon>Fungi</taxon>
        <taxon>Dikarya</taxon>
        <taxon>Basidiomycota</taxon>
        <taxon>Agaricomycotina</taxon>
        <taxon>Agaricomycetes</taxon>
        <taxon>Polyporales</taxon>
        <taxon>Meruliaceae</taxon>
        <taxon>Phlebia</taxon>
    </lineage>
</organism>
<name>A0ACC1TBC9_9APHY</name>
<sequence>MHTSHVGTVTPQILHFMVTDTISTVVQFRAIDYGMEKCELNVLFPAAGSGEKSLGAISVYRLNTSYALDTSTLSYVMRPPRLPKLTDIPLSAFNNTHWRRTFVCPTESVLTFEFACSTTTGHSCDLEWWQDAKENMFGDSVSDEELNVLSRYSVLHQSSIHLAIPAQGVSILCASSSPAVMENAHTGKSLAYYLRRRPAVYVVVLAVALSLGLYYVTIYIITSRLRPWVMEDPLSFFPTYGDPVAMRIANTARFQLYTEEGMADLVHSLPSGGHLVYVRPEGNSGADPEAYTVTLFHQLRCLDVVRQGYTKVPEDPSPKLLHHCMNYLRQTILCRPHLLLEPVVTPGGLVSEAGYDGVCYNWEAVFEEAERNHQAYLDWHRRSTGQ</sequence>
<gene>
    <name evidence="1" type="ORF">NM688_g1600</name>
</gene>
<proteinExistence type="predicted"/>
<dbReference type="Proteomes" id="UP001148662">
    <property type="component" value="Unassembled WGS sequence"/>
</dbReference>
<accession>A0ACC1TBC9</accession>
<dbReference type="EMBL" id="JANHOG010000178">
    <property type="protein sequence ID" value="KAJ3557198.1"/>
    <property type="molecule type" value="Genomic_DNA"/>
</dbReference>
<keyword evidence="2" id="KW-1185">Reference proteome</keyword>
<evidence type="ECO:0000313" key="1">
    <source>
        <dbReference type="EMBL" id="KAJ3557198.1"/>
    </source>
</evidence>
<protein>
    <submittedName>
        <fullName evidence="1">Uncharacterized protein</fullName>
    </submittedName>
</protein>
<evidence type="ECO:0000313" key="2">
    <source>
        <dbReference type="Proteomes" id="UP001148662"/>
    </source>
</evidence>
<comment type="caution">
    <text evidence="1">The sequence shown here is derived from an EMBL/GenBank/DDBJ whole genome shotgun (WGS) entry which is preliminary data.</text>
</comment>
<reference evidence="1" key="1">
    <citation type="submission" date="2022-07" db="EMBL/GenBank/DDBJ databases">
        <title>Genome Sequence of Phlebia brevispora.</title>
        <authorList>
            <person name="Buettner E."/>
        </authorList>
    </citation>
    <scope>NUCLEOTIDE SEQUENCE</scope>
    <source>
        <strain evidence="1">MPL23</strain>
    </source>
</reference>